<accession>A0ABR7M6T2</accession>
<organism evidence="4 5">
    <name type="scientific">Flavihumibacter stibioxidans</name>
    <dbReference type="NCBI Taxonomy" id="1834163"/>
    <lineage>
        <taxon>Bacteria</taxon>
        <taxon>Pseudomonadati</taxon>
        <taxon>Bacteroidota</taxon>
        <taxon>Chitinophagia</taxon>
        <taxon>Chitinophagales</taxon>
        <taxon>Chitinophagaceae</taxon>
        <taxon>Flavihumibacter</taxon>
    </lineage>
</organism>
<dbReference type="Pfam" id="PF02397">
    <property type="entry name" value="Bac_transf"/>
    <property type="match status" value="1"/>
</dbReference>
<dbReference type="Proteomes" id="UP000765802">
    <property type="component" value="Unassembled WGS sequence"/>
</dbReference>
<dbReference type="EMBL" id="MBUA01000001">
    <property type="protein sequence ID" value="MBC6490328.1"/>
    <property type="molecule type" value="Genomic_DNA"/>
</dbReference>
<evidence type="ECO:0000313" key="5">
    <source>
        <dbReference type="Proteomes" id="UP000765802"/>
    </source>
</evidence>
<keyword evidence="2" id="KW-0472">Membrane</keyword>
<comment type="caution">
    <text evidence="4">The sequence shown here is derived from an EMBL/GenBank/DDBJ whole genome shotgun (WGS) entry which is preliminary data.</text>
</comment>
<evidence type="ECO:0000259" key="3">
    <source>
        <dbReference type="Pfam" id="PF02397"/>
    </source>
</evidence>
<reference evidence="4 5" key="1">
    <citation type="submission" date="2016-07" db="EMBL/GenBank/DDBJ databases">
        <title>Genome analysis of Flavihumibacter stibioxidans YS-17.</title>
        <authorList>
            <person name="Shi K."/>
            <person name="Han Y."/>
            <person name="Wang G."/>
        </authorList>
    </citation>
    <scope>NUCLEOTIDE SEQUENCE [LARGE SCALE GENOMIC DNA]</scope>
    <source>
        <strain evidence="4 5">YS-17</strain>
    </source>
</reference>
<feature type="transmembrane region" description="Helical" evidence="2">
    <location>
        <begin position="189"/>
        <end position="213"/>
    </location>
</feature>
<gene>
    <name evidence="4" type="ORF">BC349_05095</name>
</gene>
<dbReference type="PANTHER" id="PTHR30576">
    <property type="entry name" value="COLANIC BIOSYNTHESIS UDP-GLUCOSE LIPID CARRIER TRANSFERASE"/>
    <property type="match status" value="1"/>
</dbReference>
<evidence type="ECO:0000313" key="4">
    <source>
        <dbReference type="EMBL" id="MBC6490328.1"/>
    </source>
</evidence>
<keyword evidence="2" id="KW-0812">Transmembrane</keyword>
<comment type="similarity">
    <text evidence="1">Belongs to the bacterial sugar transferase family.</text>
</comment>
<evidence type="ECO:0000256" key="1">
    <source>
        <dbReference type="ARBA" id="ARBA00006464"/>
    </source>
</evidence>
<sequence length="387" mass="44502">MEQTLQLTAYIQEPPVYRRYSVSTETDKTPVVQLHSREFFYIGRNTKSIDNLVNLFEGGYAAENTAKALNILERIAKQSKSIPQVFIIESGIDLDEVAKLTAFLRDSEKFRTIPVIMDISCSNSETADPCLLKRLFDDVIDTRRADSKLLQRIVFLEKVKKKNLLGSRAKMEQLADLAKENPIKTGRRLFDILAAFAAIILLSPLMLLIALAIKLESKGPVFYISKRAGRGYRIFNFYKFRTMQFDADKQVDQLKHLNEFNEDQGRIFFKVTNDPRATRIGRFLRNSSLDELPQFFNVLLGDMSIVGNRPLPLYEAAMLTTDEWSMRFMAPAGITGLWQIRKKDRHCMSVEERINLDLTYSKKQNFLFDLWIIAHTPPALIQKSNVL</sequence>
<dbReference type="PANTHER" id="PTHR30576:SF0">
    <property type="entry name" value="UNDECAPRENYL-PHOSPHATE N-ACETYLGALACTOSAMINYL 1-PHOSPHATE TRANSFERASE-RELATED"/>
    <property type="match status" value="1"/>
</dbReference>
<dbReference type="RefSeq" id="WP_222840075.1">
    <property type="nucleotide sequence ID" value="NZ_JBHULF010000006.1"/>
</dbReference>
<proteinExistence type="inferred from homology"/>
<keyword evidence="5" id="KW-1185">Reference proteome</keyword>
<evidence type="ECO:0000256" key="2">
    <source>
        <dbReference type="SAM" id="Phobius"/>
    </source>
</evidence>
<feature type="domain" description="Bacterial sugar transferase" evidence="3">
    <location>
        <begin position="187"/>
        <end position="381"/>
    </location>
</feature>
<keyword evidence="2" id="KW-1133">Transmembrane helix</keyword>
<dbReference type="InterPro" id="IPR003362">
    <property type="entry name" value="Bact_transf"/>
</dbReference>
<name>A0ABR7M6T2_9BACT</name>
<protein>
    <recommendedName>
        <fullName evidence="3">Bacterial sugar transferase domain-containing protein</fullName>
    </recommendedName>
</protein>